<dbReference type="EMBL" id="BNAV01000008">
    <property type="protein sequence ID" value="GHF69826.1"/>
    <property type="molecule type" value="Genomic_DNA"/>
</dbReference>
<dbReference type="InterPro" id="IPR050075">
    <property type="entry name" value="LeuD"/>
</dbReference>
<dbReference type="InterPro" id="IPR000573">
    <property type="entry name" value="AconitaseA/IPMdHydase_ssu_swvl"/>
</dbReference>
<proteinExistence type="inferred from homology"/>
<dbReference type="Gene3D" id="3.20.19.10">
    <property type="entry name" value="Aconitase, domain 4"/>
    <property type="match status" value="1"/>
</dbReference>
<dbReference type="GO" id="GO:0016836">
    <property type="term" value="F:hydro-lyase activity"/>
    <property type="evidence" value="ECO:0007669"/>
    <property type="project" value="InterPro"/>
</dbReference>
<comment type="similarity">
    <text evidence="1">Belongs to the LeuD family. LeuD type 2 subfamily.</text>
</comment>
<protein>
    <recommendedName>
        <fullName evidence="2">3-isopropylmalate dehydratase small subunit</fullName>
    </recommendedName>
    <alternativeName>
        <fullName evidence="4">Alpha-IPM isomerase</fullName>
    </alternativeName>
    <alternativeName>
        <fullName evidence="5">Isopropylmalate isomerase</fullName>
    </alternativeName>
</protein>
<dbReference type="SUPFAM" id="SSF52016">
    <property type="entry name" value="LeuD/IlvD-like"/>
    <property type="match status" value="1"/>
</dbReference>
<evidence type="ECO:0000259" key="6">
    <source>
        <dbReference type="Pfam" id="PF00694"/>
    </source>
</evidence>
<dbReference type="RefSeq" id="WP_145934434.1">
    <property type="nucleotide sequence ID" value="NZ_BNAV01000008.1"/>
</dbReference>
<organism evidence="7 8">
    <name type="scientific">Amycolatopsis bartoniae</name>
    <dbReference type="NCBI Taxonomy" id="941986"/>
    <lineage>
        <taxon>Bacteria</taxon>
        <taxon>Bacillati</taxon>
        <taxon>Actinomycetota</taxon>
        <taxon>Actinomycetes</taxon>
        <taxon>Pseudonocardiales</taxon>
        <taxon>Pseudonocardiaceae</taxon>
        <taxon>Amycolatopsis</taxon>
    </lineage>
</organism>
<keyword evidence="8" id="KW-1185">Reference proteome</keyword>
<evidence type="ECO:0000256" key="5">
    <source>
        <dbReference type="ARBA" id="ARBA00033368"/>
    </source>
</evidence>
<reference evidence="7" key="2">
    <citation type="submission" date="2020-09" db="EMBL/GenBank/DDBJ databases">
        <authorList>
            <person name="Sun Q."/>
            <person name="Zhou Y."/>
        </authorList>
    </citation>
    <scope>NUCLEOTIDE SEQUENCE</scope>
    <source>
        <strain evidence="7">CGMCC 4.7679</strain>
    </source>
</reference>
<dbReference type="InterPro" id="IPR015928">
    <property type="entry name" value="Aconitase/3IPM_dehydase_swvl"/>
</dbReference>
<dbReference type="PANTHER" id="PTHR43345:SF2">
    <property type="entry name" value="3-ISOPROPYLMALATE DEHYDRATASE SMALL SUBUNIT 1"/>
    <property type="match status" value="1"/>
</dbReference>
<dbReference type="Proteomes" id="UP000658656">
    <property type="component" value="Unassembled WGS sequence"/>
</dbReference>
<sequence length="174" mass="18862">MLSGPHRVRRISGTISTDDIIPARYKHQYTDPADLAPHVFENRFPGLAGTFRPGDALVSEHLMGIGSSREQAVSALRACGVALVVAPEFGRIFYRNCWNLGLPAVEAEVSGFAEGERIEVDLENGRFLGARELPRFPPPPAMMLEMIRAGGLLPMILGRRPAGARSAAPSEVET</sequence>
<gene>
    <name evidence="7" type="ORF">GCM10017566_49430</name>
</gene>
<dbReference type="AlphaFoldDB" id="A0A8H9MFA1"/>
<evidence type="ECO:0000256" key="4">
    <source>
        <dbReference type="ARBA" id="ARBA00031631"/>
    </source>
</evidence>
<dbReference type="PANTHER" id="PTHR43345">
    <property type="entry name" value="3-ISOPROPYLMALATE DEHYDRATASE SMALL SUBUNIT 2-RELATED-RELATED"/>
    <property type="match status" value="1"/>
</dbReference>
<dbReference type="NCBIfam" id="TIGR02087">
    <property type="entry name" value="LEUD_arch"/>
    <property type="match status" value="1"/>
</dbReference>
<evidence type="ECO:0000313" key="8">
    <source>
        <dbReference type="Proteomes" id="UP000658656"/>
    </source>
</evidence>
<comment type="caution">
    <text evidence="7">The sequence shown here is derived from an EMBL/GenBank/DDBJ whole genome shotgun (WGS) entry which is preliminary data.</text>
</comment>
<dbReference type="Pfam" id="PF00694">
    <property type="entry name" value="Aconitase_C"/>
    <property type="match status" value="1"/>
</dbReference>
<dbReference type="OrthoDB" id="9777465at2"/>
<evidence type="ECO:0000256" key="3">
    <source>
        <dbReference type="ARBA" id="ARBA00023239"/>
    </source>
</evidence>
<dbReference type="InterPro" id="IPR011827">
    <property type="entry name" value="LeuD_type2/HacB/DmdB"/>
</dbReference>
<accession>A0A8H9MFA1</accession>
<reference evidence="7" key="1">
    <citation type="journal article" date="2014" name="Int. J. Syst. Evol. Microbiol.">
        <title>Complete genome sequence of Corynebacterium casei LMG S-19264T (=DSM 44701T), isolated from a smear-ripened cheese.</title>
        <authorList>
            <consortium name="US DOE Joint Genome Institute (JGI-PGF)"/>
            <person name="Walter F."/>
            <person name="Albersmeier A."/>
            <person name="Kalinowski J."/>
            <person name="Ruckert C."/>
        </authorList>
    </citation>
    <scope>NUCLEOTIDE SEQUENCE</scope>
    <source>
        <strain evidence="7">CGMCC 4.7679</strain>
    </source>
</reference>
<feature type="domain" description="Aconitase A/isopropylmalate dehydratase small subunit swivel" evidence="6">
    <location>
        <begin position="43"/>
        <end position="102"/>
    </location>
</feature>
<evidence type="ECO:0000313" key="7">
    <source>
        <dbReference type="EMBL" id="GHF69826.1"/>
    </source>
</evidence>
<evidence type="ECO:0000256" key="1">
    <source>
        <dbReference type="ARBA" id="ARBA00009869"/>
    </source>
</evidence>
<name>A0A8H9MFA1_9PSEU</name>
<keyword evidence="3" id="KW-0456">Lyase</keyword>
<evidence type="ECO:0000256" key="2">
    <source>
        <dbReference type="ARBA" id="ARBA00017233"/>
    </source>
</evidence>